<reference evidence="4 5" key="1">
    <citation type="journal article" date="2021" name="Hortic Res">
        <title>Chromosome-scale assembly of the Dendrobium chrysotoxum genome enhances the understanding of orchid evolution.</title>
        <authorList>
            <person name="Zhang Y."/>
            <person name="Zhang G.Q."/>
            <person name="Zhang D."/>
            <person name="Liu X.D."/>
            <person name="Xu X.Y."/>
            <person name="Sun W.H."/>
            <person name="Yu X."/>
            <person name="Zhu X."/>
            <person name="Wang Z.W."/>
            <person name="Zhao X."/>
            <person name="Zhong W.Y."/>
            <person name="Chen H."/>
            <person name="Yin W.L."/>
            <person name="Huang T."/>
            <person name="Niu S.C."/>
            <person name="Liu Z.J."/>
        </authorList>
    </citation>
    <scope>NUCLEOTIDE SEQUENCE [LARGE SCALE GENOMIC DNA]</scope>
    <source>
        <strain evidence="4">Lindl</strain>
    </source>
</reference>
<dbReference type="Proteomes" id="UP000775213">
    <property type="component" value="Unassembled WGS sequence"/>
</dbReference>
<evidence type="ECO:0000313" key="4">
    <source>
        <dbReference type="EMBL" id="KAH0459913.1"/>
    </source>
</evidence>
<dbReference type="InterPro" id="IPR003440">
    <property type="entry name" value="Glyco_trans_48_dom"/>
</dbReference>
<dbReference type="CDD" id="cd03443">
    <property type="entry name" value="PaaI_thioesterase"/>
    <property type="match status" value="1"/>
</dbReference>
<dbReference type="Pfam" id="PF02364">
    <property type="entry name" value="Glucan_synthase"/>
    <property type="match status" value="2"/>
</dbReference>
<dbReference type="GO" id="GO:0003843">
    <property type="term" value="F:1,3-beta-D-glucan synthase activity"/>
    <property type="evidence" value="ECO:0007669"/>
    <property type="project" value="InterPro"/>
</dbReference>
<dbReference type="Gene3D" id="3.10.129.10">
    <property type="entry name" value="Hotdog Thioesterase"/>
    <property type="match status" value="2"/>
</dbReference>
<name>A0AAV7GW60_DENCH</name>
<keyword evidence="1" id="KW-1133">Transmembrane helix</keyword>
<evidence type="ECO:0000256" key="1">
    <source>
        <dbReference type="SAM" id="Phobius"/>
    </source>
</evidence>
<comment type="caution">
    <text evidence="4">The sequence shown here is derived from an EMBL/GenBank/DDBJ whole genome shotgun (WGS) entry which is preliminary data.</text>
</comment>
<feature type="domain" description="Glycosyl transferase 48" evidence="2">
    <location>
        <begin position="319"/>
        <end position="443"/>
    </location>
</feature>
<accession>A0AAV7GW60</accession>
<dbReference type="Pfam" id="PF03061">
    <property type="entry name" value="4HBT"/>
    <property type="match status" value="1"/>
</dbReference>
<evidence type="ECO:0008006" key="6">
    <source>
        <dbReference type="Google" id="ProtNLM"/>
    </source>
</evidence>
<evidence type="ECO:0000259" key="3">
    <source>
        <dbReference type="Pfam" id="PF03061"/>
    </source>
</evidence>
<keyword evidence="5" id="KW-1185">Reference proteome</keyword>
<dbReference type="GO" id="GO:0005886">
    <property type="term" value="C:plasma membrane"/>
    <property type="evidence" value="ECO:0007669"/>
    <property type="project" value="TreeGrafter"/>
</dbReference>
<gene>
    <name evidence="4" type="ORF">IEQ34_010576</name>
</gene>
<dbReference type="InterPro" id="IPR029069">
    <property type="entry name" value="HotDog_dom_sf"/>
</dbReference>
<organism evidence="4 5">
    <name type="scientific">Dendrobium chrysotoxum</name>
    <name type="common">Orchid</name>
    <dbReference type="NCBI Taxonomy" id="161865"/>
    <lineage>
        <taxon>Eukaryota</taxon>
        <taxon>Viridiplantae</taxon>
        <taxon>Streptophyta</taxon>
        <taxon>Embryophyta</taxon>
        <taxon>Tracheophyta</taxon>
        <taxon>Spermatophyta</taxon>
        <taxon>Magnoliopsida</taxon>
        <taxon>Liliopsida</taxon>
        <taxon>Asparagales</taxon>
        <taxon>Orchidaceae</taxon>
        <taxon>Epidendroideae</taxon>
        <taxon>Malaxideae</taxon>
        <taxon>Dendrobiinae</taxon>
        <taxon>Dendrobium</taxon>
    </lineage>
</organism>
<dbReference type="GO" id="GO:0006075">
    <property type="term" value="P:(1-&gt;3)-beta-D-glucan biosynthetic process"/>
    <property type="evidence" value="ECO:0007669"/>
    <property type="project" value="InterPro"/>
</dbReference>
<keyword evidence="1" id="KW-0472">Membrane</keyword>
<keyword evidence="1" id="KW-0812">Transmembrane</keyword>
<dbReference type="PANTHER" id="PTHR12741">
    <property type="entry name" value="LYST-INTERACTING PROTEIN LIP5 DOPAMINE RESPONSIVE PROTEIN DRG-1"/>
    <property type="match status" value="1"/>
</dbReference>
<feature type="domain" description="Thioesterase" evidence="3">
    <location>
        <begin position="62"/>
        <end position="103"/>
    </location>
</feature>
<protein>
    <recommendedName>
        <fullName evidence="6">Thioesterase domain-containing protein</fullName>
    </recommendedName>
</protein>
<evidence type="ECO:0000313" key="5">
    <source>
        <dbReference type="Proteomes" id="UP000775213"/>
    </source>
</evidence>
<dbReference type="PANTHER" id="PTHR12741:SF106">
    <property type="entry name" value="CALLOSE SYNTHASE 5"/>
    <property type="match status" value="1"/>
</dbReference>
<proteinExistence type="predicted"/>
<dbReference type="InterPro" id="IPR006683">
    <property type="entry name" value="Thioestr_dom"/>
</dbReference>
<dbReference type="GO" id="GO:0000148">
    <property type="term" value="C:1,3-beta-D-glucan synthase complex"/>
    <property type="evidence" value="ECO:0007669"/>
    <property type="project" value="InterPro"/>
</dbReference>
<dbReference type="SUPFAM" id="SSF54637">
    <property type="entry name" value="Thioesterase/thiol ester dehydrase-isomerase"/>
    <property type="match status" value="1"/>
</dbReference>
<feature type="transmembrane region" description="Helical" evidence="1">
    <location>
        <begin position="502"/>
        <end position="525"/>
    </location>
</feature>
<evidence type="ECO:0000259" key="2">
    <source>
        <dbReference type="Pfam" id="PF02364"/>
    </source>
</evidence>
<dbReference type="AlphaFoldDB" id="A0AAV7GW60"/>
<feature type="domain" description="Glycosyl transferase 48" evidence="2">
    <location>
        <begin position="444"/>
        <end position="551"/>
    </location>
</feature>
<sequence>MDLEAVKRSLEVAGGGVTLPAAGLPERFFEAFVLHGISIDLIERGHVICSMTAPPRLLNSRGLLHGGLMVTLVDLVGSAVFYSAGLTTSGVSLEINISYVDVAYIDVKFASKLPIFAVKALIRVLMARRRVEALEEKLEGELKVSLAIPRVESKGKKILKEMKRKLMEMQSKTSSTIPIANPNQDLIGIPLAESKGKEIRWEEFDEKSFFHQELSLRALRKGEIGFSDGGTSGREFYCGGGGVVDHYGRLFGQGDWTIGKEGGWAEPWGSCHVRQMEERWESHPRCMREMWRDQDNRYTRGGRSCWGGGDLRVKKSKMRIIETIGQRVLATPLKVLFQYGHADVSDKNFHIIRGGISKDSCGINLSEDIFAVFNLTLRQGNITHHEYIQVGKGRDVGLNHISLFEVKVACSNGEQILSRYIYRLGHQFDLFHMLSYYTIVGFYTILHGGVKYRATGRGFVERHVKFAENYMMYSRSHFTKDLELMLPLIVYQIYGSTATNSITFMLLTVSMWFLIITWFFAPFLFNLFGFEWKKIIDDWDDWSKRIKSKGIGKDVKLLKDGIFSRVKKEQITKDIELDHEEIEFDAKILKVGNTIGVSTVEVRKKKTGKIVAQARHAKYIAISSKL</sequence>
<dbReference type="EMBL" id="JAGFBR010000010">
    <property type="protein sequence ID" value="KAH0459913.1"/>
    <property type="molecule type" value="Genomic_DNA"/>
</dbReference>